<evidence type="ECO:0000256" key="13">
    <source>
        <dbReference type="SAM" id="Phobius"/>
    </source>
</evidence>
<sequence>MNADLIQTVLIYALPVLFSITVHEAAHGYAARHFGDNTAAMLGRLTLNPLKHIDPIGTILMPLMLYFMTSGAFVFGYAKPVPVAFGNLRNPKRDMIWVALAGPATNFVQALLWAVVYGILVASGVDERFFLKMAQAGVLVNLVMWAFNLFPLPPLDGGRVLVGLLPYKQAVAVSKIEPYGFFIVMGLVIAGVVSTFWMRPLMSLGYAVVSVVLMPFS</sequence>
<dbReference type="InterPro" id="IPR044537">
    <property type="entry name" value="Rip2-like"/>
</dbReference>
<keyword evidence="7" id="KW-0479">Metal-binding</keyword>
<keyword evidence="6 13" id="KW-0812">Transmembrane</keyword>
<dbReference type="PANTHER" id="PTHR35864">
    <property type="entry name" value="ZINC METALLOPROTEASE MJ0611-RELATED"/>
    <property type="match status" value="1"/>
</dbReference>
<keyword evidence="12 13" id="KW-0472">Membrane</keyword>
<proteinExistence type="inferred from homology"/>
<evidence type="ECO:0000256" key="9">
    <source>
        <dbReference type="ARBA" id="ARBA00022833"/>
    </source>
</evidence>
<dbReference type="GO" id="GO:0006508">
    <property type="term" value="P:proteolysis"/>
    <property type="evidence" value="ECO:0007669"/>
    <property type="project" value="UniProtKB-KW"/>
</dbReference>
<evidence type="ECO:0000256" key="4">
    <source>
        <dbReference type="ARBA" id="ARBA00022475"/>
    </source>
</evidence>
<keyword evidence="16" id="KW-1185">Reference proteome</keyword>
<evidence type="ECO:0000256" key="11">
    <source>
        <dbReference type="ARBA" id="ARBA00023049"/>
    </source>
</evidence>
<dbReference type="GO" id="GO:0008233">
    <property type="term" value="F:peptidase activity"/>
    <property type="evidence" value="ECO:0007669"/>
    <property type="project" value="UniProtKB-KW"/>
</dbReference>
<evidence type="ECO:0000256" key="6">
    <source>
        <dbReference type="ARBA" id="ARBA00022692"/>
    </source>
</evidence>
<protein>
    <submittedName>
        <fullName evidence="15">Site-2 protease family protein</fullName>
    </submittedName>
</protein>
<keyword evidence="5 15" id="KW-0645">Protease</keyword>
<feature type="transmembrane region" description="Helical" evidence="13">
    <location>
        <begin position="56"/>
        <end position="75"/>
    </location>
</feature>
<keyword evidence="4" id="KW-1003">Cell membrane</keyword>
<evidence type="ECO:0000259" key="14">
    <source>
        <dbReference type="Pfam" id="PF02163"/>
    </source>
</evidence>
<reference evidence="15 16" key="1">
    <citation type="journal article" date="2016" name="Int. J. Syst. Evol. Microbiol.">
        <title>Description of Comamonas sediminis sp. nov., isolated from lagoon sediments.</title>
        <authorList>
            <person name="Subhash Y."/>
            <person name="Bang J.J."/>
            <person name="You T.H."/>
            <person name="Lee S.S."/>
        </authorList>
    </citation>
    <scope>NUCLEOTIDE SEQUENCE [LARGE SCALE GENOMIC DNA]</scope>
    <source>
        <strain evidence="15 16">JCM 31169</strain>
    </source>
</reference>
<dbReference type="Proteomes" id="UP001562178">
    <property type="component" value="Unassembled WGS sequence"/>
</dbReference>
<feature type="domain" description="Peptidase M50" evidence="14">
    <location>
        <begin position="13"/>
        <end position="122"/>
    </location>
</feature>
<comment type="caution">
    <text evidence="15">The sequence shown here is derived from an EMBL/GenBank/DDBJ whole genome shotgun (WGS) entry which is preliminary data.</text>
</comment>
<comment type="similarity">
    <text evidence="3">Belongs to the peptidase M50B family.</text>
</comment>
<evidence type="ECO:0000256" key="3">
    <source>
        <dbReference type="ARBA" id="ARBA00007931"/>
    </source>
</evidence>
<feature type="transmembrane region" description="Helical" evidence="13">
    <location>
        <begin position="129"/>
        <end position="147"/>
    </location>
</feature>
<organism evidence="15 16">
    <name type="scientific">Comamonas sediminis</name>
    <dbReference type="NCBI Taxonomy" id="1783360"/>
    <lineage>
        <taxon>Bacteria</taxon>
        <taxon>Pseudomonadati</taxon>
        <taxon>Pseudomonadota</taxon>
        <taxon>Betaproteobacteria</taxon>
        <taxon>Burkholderiales</taxon>
        <taxon>Comamonadaceae</taxon>
        <taxon>Comamonas</taxon>
    </lineage>
</organism>
<evidence type="ECO:0000256" key="5">
    <source>
        <dbReference type="ARBA" id="ARBA00022670"/>
    </source>
</evidence>
<evidence type="ECO:0000313" key="16">
    <source>
        <dbReference type="Proteomes" id="UP001562178"/>
    </source>
</evidence>
<gene>
    <name evidence="15" type="ORF">AB7A72_03265</name>
</gene>
<evidence type="ECO:0000256" key="2">
    <source>
        <dbReference type="ARBA" id="ARBA00004651"/>
    </source>
</evidence>
<keyword evidence="10 13" id="KW-1133">Transmembrane helix</keyword>
<accession>A0ABV4AY37</accession>
<dbReference type="InterPro" id="IPR052348">
    <property type="entry name" value="Metallopeptidase_M50B"/>
</dbReference>
<dbReference type="Pfam" id="PF02163">
    <property type="entry name" value="Peptidase_M50"/>
    <property type="match status" value="1"/>
</dbReference>
<comment type="subcellular location">
    <subcellularLocation>
        <location evidence="2">Cell membrane</location>
        <topology evidence="2">Multi-pass membrane protein</topology>
    </subcellularLocation>
</comment>
<keyword evidence="11" id="KW-0482">Metalloprotease</keyword>
<feature type="transmembrane region" description="Helical" evidence="13">
    <location>
        <begin position="179"/>
        <end position="198"/>
    </location>
</feature>
<evidence type="ECO:0000256" key="12">
    <source>
        <dbReference type="ARBA" id="ARBA00023136"/>
    </source>
</evidence>
<dbReference type="PANTHER" id="PTHR35864:SF1">
    <property type="entry name" value="ZINC METALLOPROTEASE YWHC-RELATED"/>
    <property type="match status" value="1"/>
</dbReference>
<dbReference type="RefSeq" id="WP_239811086.1">
    <property type="nucleotide sequence ID" value="NZ_CP191350.1"/>
</dbReference>
<evidence type="ECO:0000256" key="7">
    <source>
        <dbReference type="ARBA" id="ARBA00022723"/>
    </source>
</evidence>
<dbReference type="InterPro" id="IPR008915">
    <property type="entry name" value="Peptidase_M50"/>
</dbReference>
<evidence type="ECO:0000256" key="1">
    <source>
        <dbReference type="ARBA" id="ARBA00001947"/>
    </source>
</evidence>
<comment type="cofactor">
    <cofactor evidence="1">
        <name>Zn(2+)</name>
        <dbReference type="ChEBI" id="CHEBI:29105"/>
    </cofactor>
</comment>
<keyword evidence="9" id="KW-0862">Zinc</keyword>
<evidence type="ECO:0000256" key="10">
    <source>
        <dbReference type="ARBA" id="ARBA00022989"/>
    </source>
</evidence>
<evidence type="ECO:0000313" key="15">
    <source>
        <dbReference type="EMBL" id="MEY2250015.1"/>
    </source>
</evidence>
<evidence type="ECO:0000256" key="8">
    <source>
        <dbReference type="ARBA" id="ARBA00022801"/>
    </source>
</evidence>
<keyword evidence="8" id="KW-0378">Hydrolase</keyword>
<name>A0ABV4AY37_9BURK</name>
<feature type="transmembrane region" description="Helical" evidence="13">
    <location>
        <begin position="95"/>
        <end position="122"/>
    </location>
</feature>
<dbReference type="EMBL" id="JBGBDC010000001">
    <property type="protein sequence ID" value="MEY2250015.1"/>
    <property type="molecule type" value="Genomic_DNA"/>
</dbReference>
<dbReference type="CDD" id="cd06158">
    <property type="entry name" value="S2P-M50_like_1"/>
    <property type="match status" value="1"/>
</dbReference>